<dbReference type="OrthoDB" id="273614at2"/>
<dbReference type="Gene3D" id="3.40.630.30">
    <property type="match status" value="1"/>
</dbReference>
<evidence type="ECO:0000256" key="3">
    <source>
        <dbReference type="SAM" id="MobiDB-lite"/>
    </source>
</evidence>
<dbReference type="PANTHER" id="PTHR43877:SF2">
    <property type="entry name" value="AMINOALKYLPHOSPHONATE N-ACETYLTRANSFERASE-RELATED"/>
    <property type="match status" value="1"/>
</dbReference>
<evidence type="ECO:0000259" key="4">
    <source>
        <dbReference type="PROSITE" id="PS51186"/>
    </source>
</evidence>
<keyword evidence="1 5" id="KW-0808">Transferase</keyword>
<evidence type="ECO:0000313" key="6">
    <source>
        <dbReference type="Proteomes" id="UP000196778"/>
    </source>
</evidence>
<accession>A0A1R4JW62</accession>
<dbReference type="GO" id="GO:0016747">
    <property type="term" value="F:acyltransferase activity, transferring groups other than amino-acyl groups"/>
    <property type="evidence" value="ECO:0007669"/>
    <property type="project" value="InterPro"/>
</dbReference>
<name>A0A1R4JW62_9MICO</name>
<dbReference type="Proteomes" id="UP000196778">
    <property type="component" value="Unassembled WGS sequence"/>
</dbReference>
<keyword evidence="2" id="KW-0012">Acyltransferase</keyword>
<dbReference type="CDD" id="cd04301">
    <property type="entry name" value="NAT_SF"/>
    <property type="match status" value="1"/>
</dbReference>
<evidence type="ECO:0000313" key="5">
    <source>
        <dbReference type="EMBL" id="SJN36209.1"/>
    </source>
</evidence>
<sequence>MGSMTTAEDEQGAQPSASQGRTVRRASAEELPSVARLLLRSYEADYAPLSVEYRRRLARPQDRVADDDIWLAFDGTEPVATISTSRAVVDGWAHCSLLAVAPSARRRGLGAAMIGFALERARTLDADGLRLHSAEYMTAAHRLYRSLGFERMPEQDFTVAESRHATLQVWGFGRELGPRPPTGHPRLSGR</sequence>
<dbReference type="InterPro" id="IPR000182">
    <property type="entry name" value="GNAT_dom"/>
</dbReference>
<feature type="domain" description="N-acetyltransferase" evidence="4">
    <location>
        <begin position="21"/>
        <end position="166"/>
    </location>
</feature>
<evidence type="ECO:0000256" key="2">
    <source>
        <dbReference type="ARBA" id="ARBA00023315"/>
    </source>
</evidence>
<dbReference type="InterPro" id="IPR016181">
    <property type="entry name" value="Acyl_CoA_acyltransferase"/>
</dbReference>
<dbReference type="InterPro" id="IPR050832">
    <property type="entry name" value="Bact_Acetyltransf"/>
</dbReference>
<keyword evidence="6" id="KW-1185">Reference proteome</keyword>
<gene>
    <name evidence="5" type="ORF">FM119_09775</name>
</gene>
<organism evidence="5 6">
    <name type="scientific">Mycetocola reblochoni REB411</name>
    <dbReference type="NCBI Taxonomy" id="1255698"/>
    <lineage>
        <taxon>Bacteria</taxon>
        <taxon>Bacillati</taxon>
        <taxon>Actinomycetota</taxon>
        <taxon>Actinomycetes</taxon>
        <taxon>Micrococcales</taxon>
        <taxon>Microbacteriaceae</taxon>
        <taxon>Mycetocola</taxon>
    </lineage>
</organism>
<reference evidence="6" key="1">
    <citation type="submission" date="2017-02" db="EMBL/GenBank/DDBJ databases">
        <authorList>
            <person name="Dridi B."/>
        </authorList>
    </citation>
    <scope>NUCLEOTIDE SEQUENCE [LARGE SCALE GENOMIC DNA]</scope>
    <source>
        <strain evidence="6">EB411</strain>
    </source>
</reference>
<dbReference type="AlphaFoldDB" id="A0A1R4JW62"/>
<dbReference type="PROSITE" id="PS51186">
    <property type="entry name" value="GNAT"/>
    <property type="match status" value="1"/>
</dbReference>
<dbReference type="Pfam" id="PF00583">
    <property type="entry name" value="Acetyltransf_1"/>
    <property type="match status" value="1"/>
</dbReference>
<dbReference type="SUPFAM" id="SSF55729">
    <property type="entry name" value="Acyl-CoA N-acyltransferases (Nat)"/>
    <property type="match status" value="1"/>
</dbReference>
<dbReference type="PANTHER" id="PTHR43877">
    <property type="entry name" value="AMINOALKYLPHOSPHONATE N-ACETYLTRANSFERASE-RELATED-RELATED"/>
    <property type="match status" value="1"/>
</dbReference>
<evidence type="ECO:0000256" key="1">
    <source>
        <dbReference type="ARBA" id="ARBA00022679"/>
    </source>
</evidence>
<protein>
    <submittedName>
        <fullName evidence="5">Acetyltransferase</fullName>
    </submittedName>
</protein>
<proteinExistence type="predicted"/>
<feature type="region of interest" description="Disordered" evidence="3">
    <location>
        <begin position="1"/>
        <end position="28"/>
    </location>
</feature>
<dbReference type="EMBL" id="FUKR01000056">
    <property type="protein sequence ID" value="SJN36209.1"/>
    <property type="molecule type" value="Genomic_DNA"/>
</dbReference>